<name>A0ABN2FTZ2_9ACTN</name>
<organism evidence="2 3">
    <name type="scientific">Glycomyces endophyticus</name>
    <dbReference type="NCBI Taxonomy" id="480996"/>
    <lineage>
        <taxon>Bacteria</taxon>
        <taxon>Bacillati</taxon>
        <taxon>Actinomycetota</taxon>
        <taxon>Actinomycetes</taxon>
        <taxon>Glycomycetales</taxon>
        <taxon>Glycomycetaceae</taxon>
        <taxon>Glycomyces</taxon>
    </lineage>
</organism>
<evidence type="ECO:0000313" key="3">
    <source>
        <dbReference type="Proteomes" id="UP001499851"/>
    </source>
</evidence>
<evidence type="ECO:0000313" key="2">
    <source>
        <dbReference type="EMBL" id="GAA1659547.1"/>
    </source>
</evidence>
<dbReference type="Proteomes" id="UP001499851">
    <property type="component" value="Unassembled WGS sequence"/>
</dbReference>
<dbReference type="RefSeq" id="WP_344480273.1">
    <property type="nucleotide sequence ID" value="NZ_BAAAQF010000001.1"/>
</dbReference>
<keyword evidence="3" id="KW-1185">Reference proteome</keyword>
<gene>
    <name evidence="2" type="ORF">GCM10009830_00630</name>
</gene>
<feature type="region of interest" description="Disordered" evidence="1">
    <location>
        <begin position="279"/>
        <end position="299"/>
    </location>
</feature>
<evidence type="ECO:0000256" key="1">
    <source>
        <dbReference type="SAM" id="MobiDB-lite"/>
    </source>
</evidence>
<accession>A0ABN2FTZ2</accession>
<feature type="compositionally biased region" description="Basic and acidic residues" evidence="1">
    <location>
        <begin position="281"/>
        <end position="291"/>
    </location>
</feature>
<protein>
    <submittedName>
        <fullName evidence="2">Uncharacterized protein</fullName>
    </submittedName>
</protein>
<proteinExistence type="predicted"/>
<sequence length="299" mass="31022">MIPALAAGLCDDAAVFPPGNAPLALAVRAYGGRRRVWYAGLVGPLVLPAAALSRLAPLIPEGEAPLPLSVTFPDGPSMIPAALATAALLPVEVRSVEVAVPQGTGPGAFMDDLDAALEDAPDLDVYVEVPRDGRRLRVIEAITGRHRAKFRTGGVRADLHPGEAELAESLAAAVAAGLPFKATAGLHHAVRNTDARTGFEQHGFLNLLLAADALLHGRSETHVRDLLAERDHDTVADLVADLQDAQVRAARAAFTSFGTCSVTDPLDELTALGLVSAPDHAAPDHAADRPATDPTHGAP</sequence>
<dbReference type="EMBL" id="BAAAQF010000001">
    <property type="protein sequence ID" value="GAA1659547.1"/>
    <property type="molecule type" value="Genomic_DNA"/>
</dbReference>
<reference evidence="2 3" key="1">
    <citation type="journal article" date="2019" name="Int. J. Syst. Evol. Microbiol.">
        <title>The Global Catalogue of Microorganisms (GCM) 10K type strain sequencing project: providing services to taxonomists for standard genome sequencing and annotation.</title>
        <authorList>
            <consortium name="The Broad Institute Genomics Platform"/>
            <consortium name="The Broad Institute Genome Sequencing Center for Infectious Disease"/>
            <person name="Wu L."/>
            <person name="Ma J."/>
        </authorList>
    </citation>
    <scope>NUCLEOTIDE SEQUENCE [LARGE SCALE GENOMIC DNA]</scope>
    <source>
        <strain evidence="2 3">JCM 16001</strain>
    </source>
</reference>
<comment type="caution">
    <text evidence="2">The sequence shown here is derived from an EMBL/GenBank/DDBJ whole genome shotgun (WGS) entry which is preliminary data.</text>
</comment>